<organism evidence="1 2">
    <name type="scientific">Kutzneria albida DSM 43870</name>
    <dbReference type="NCBI Taxonomy" id="1449976"/>
    <lineage>
        <taxon>Bacteria</taxon>
        <taxon>Bacillati</taxon>
        <taxon>Actinomycetota</taxon>
        <taxon>Actinomycetes</taxon>
        <taxon>Pseudonocardiales</taxon>
        <taxon>Pseudonocardiaceae</taxon>
        <taxon>Kutzneria</taxon>
    </lineage>
</organism>
<protein>
    <submittedName>
        <fullName evidence="1">Uncharacterized protein</fullName>
    </submittedName>
</protein>
<evidence type="ECO:0000313" key="1">
    <source>
        <dbReference type="EMBL" id="AHH97605.1"/>
    </source>
</evidence>
<name>W5WA21_9PSEU</name>
<gene>
    <name evidence="1" type="ORF">KALB_4242</name>
</gene>
<dbReference type="OrthoDB" id="4523834at2"/>
<dbReference type="EMBL" id="CP007155">
    <property type="protein sequence ID" value="AHH97605.1"/>
    <property type="molecule type" value="Genomic_DNA"/>
</dbReference>
<dbReference type="Proteomes" id="UP000019225">
    <property type="component" value="Chromosome"/>
</dbReference>
<dbReference type="AlphaFoldDB" id="W5WA21"/>
<accession>W5WA21</accession>
<keyword evidence="2" id="KW-1185">Reference proteome</keyword>
<dbReference type="KEGG" id="kal:KALB_4242"/>
<dbReference type="HOGENOM" id="CLU_528577_0_0_11"/>
<reference evidence="1 2" key="1">
    <citation type="journal article" date="2014" name="BMC Genomics">
        <title>Complete genome sequence of producer of the glycopeptide antibiotic Aculeximycin Kutzneria albida DSM 43870T, a representative of minor genus of Pseudonocardiaceae.</title>
        <authorList>
            <person name="Rebets Y."/>
            <person name="Tokovenko B."/>
            <person name="Lushchyk I."/>
            <person name="Ruckert C."/>
            <person name="Zaburannyi N."/>
            <person name="Bechthold A."/>
            <person name="Kalinowski J."/>
            <person name="Luzhetskyy A."/>
        </authorList>
    </citation>
    <scope>NUCLEOTIDE SEQUENCE [LARGE SCALE GENOMIC DNA]</scope>
    <source>
        <strain evidence="1">DSM 43870</strain>
    </source>
</reference>
<dbReference type="PATRIC" id="fig|1449976.3.peg.4272"/>
<dbReference type="STRING" id="1449976.KALB_4242"/>
<evidence type="ECO:0000313" key="2">
    <source>
        <dbReference type="Proteomes" id="UP000019225"/>
    </source>
</evidence>
<proteinExistence type="predicted"/>
<sequence>MDSASWTGKTACALQAALQMSNEVFARHLGIGVRTVADWHKKPDTKPQSGMQQLLEAALDRATPAARARFEQLTTGRTPEPDDAEQRLADDPNISAALDWLDHHASWEPGNARRRVATRLAQLDLHALRDAASRRSRVDQRRVADALAEYYGARTQPHGRYTAVYGGRDEAVTSVLTCPEWLDLDCPLVARSDRLSVVPASADVDITLDEEAAMHAVQRLAGTLAMGIRLIDTPLYRLLGIDVHKGEVAGSVGITNFVAYAVTMDLLENELTDALADGIAPRPGSLPLRDRYLPDLAAVLDVSRRLCAGGALALCAIARPASPYRGEADYVLLVQERSGRVLNAAHRLAVIPKGFHEPMTDVRADAQIGATLRREMEEELFGRDDTDSTTTDWLRADPMHPSRLSEPMRWLMDTPGRLRMECTGFGLNMVSGNFEFAGLIVIEDEEFWTRYGGLIEANWESASLRQYSSLDPQLLTELIGDVAWSNEGLFALLQGLRRLSQIGGDRVNLPAIDWKVQ</sequence>
<dbReference type="eggNOG" id="COG0494">
    <property type="taxonomic scope" value="Bacteria"/>
</dbReference>